<protein>
    <submittedName>
        <fullName evidence="1">Uncharacterized protein</fullName>
    </submittedName>
</protein>
<accession>A0A1R3HCA2</accession>
<dbReference type="EMBL" id="AWWV01012317">
    <property type="protein sequence ID" value="OMO67971.1"/>
    <property type="molecule type" value="Genomic_DNA"/>
</dbReference>
<dbReference type="AlphaFoldDB" id="A0A1R3HCA2"/>
<gene>
    <name evidence="1" type="ORF">CCACVL1_20160</name>
</gene>
<evidence type="ECO:0000313" key="1">
    <source>
        <dbReference type="EMBL" id="OMO67971.1"/>
    </source>
</evidence>
<keyword evidence="2" id="KW-1185">Reference proteome</keyword>
<reference evidence="1 2" key="1">
    <citation type="submission" date="2013-09" db="EMBL/GenBank/DDBJ databases">
        <title>Corchorus capsularis genome sequencing.</title>
        <authorList>
            <person name="Alam M."/>
            <person name="Haque M.S."/>
            <person name="Islam M.S."/>
            <person name="Emdad E.M."/>
            <person name="Islam M.M."/>
            <person name="Ahmed B."/>
            <person name="Halim A."/>
            <person name="Hossen Q.M.M."/>
            <person name="Hossain M.Z."/>
            <person name="Ahmed R."/>
            <person name="Khan M.M."/>
            <person name="Islam R."/>
            <person name="Rashid M.M."/>
            <person name="Khan S.A."/>
            <person name="Rahman M.S."/>
            <person name="Alam M."/>
        </authorList>
    </citation>
    <scope>NUCLEOTIDE SEQUENCE [LARGE SCALE GENOMIC DNA]</scope>
    <source>
        <strain evidence="2">cv. CVL-1</strain>
        <tissue evidence="1">Whole seedling</tissue>
    </source>
</reference>
<sequence length="34" mass="3717">MAPEIFKGGSKYASKQKDFALEFGIPSTCSIFAF</sequence>
<evidence type="ECO:0000313" key="2">
    <source>
        <dbReference type="Proteomes" id="UP000188268"/>
    </source>
</evidence>
<organism evidence="1 2">
    <name type="scientific">Corchorus capsularis</name>
    <name type="common">Jute</name>
    <dbReference type="NCBI Taxonomy" id="210143"/>
    <lineage>
        <taxon>Eukaryota</taxon>
        <taxon>Viridiplantae</taxon>
        <taxon>Streptophyta</taxon>
        <taxon>Embryophyta</taxon>
        <taxon>Tracheophyta</taxon>
        <taxon>Spermatophyta</taxon>
        <taxon>Magnoliopsida</taxon>
        <taxon>eudicotyledons</taxon>
        <taxon>Gunneridae</taxon>
        <taxon>Pentapetalae</taxon>
        <taxon>rosids</taxon>
        <taxon>malvids</taxon>
        <taxon>Malvales</taxon>
        <taxon>Malvaceae</taxon>
        <taxon>Grewioideae</taxon>
        <taxon>Apeibeae</taxon>
        <taxon>Corchorus</taxon>
    </lineage>
</organism>
<proteinExistence type="predicted"/>
<name>A0A1R3HCA2_COCAP</name>
<comment type="caution">
    <text evidence="1">The sequence shown here is derived from an EMBL/GenBank/DDBJ whole genome shotgun (WGS) entry which is preliminary data.</text>
</comment>
<dbReference type="Gramene" id="OMO67971">
    <property type="protein sequence ID" value="OMO67971"/>
    <property type="gene ID" value="CCACVL1_20160"/>
</dbReference>
<dbReference type="Proteomes" id="UP000188268">
    <property type="component" value="Unassembled WGS sequence"/>
</dbReference>